<sequence length="306" mass="34479">MTKRVDTAEFVLWREYSEAFCRNTRDEIREGCGPVKLEHTPGSGRAIILVHGLSDSPWFLRGLATFFHLRLGYDVYLPLLAGHGLKDPGKSMDTVSLEQWKENMEFAIDFVSRKHKGRLLSIGGLSMGGALSYYYGSGHAAITGELFLFSAAFGLKDGFLGIEGRMKELLLRTPVTRLFEKKNNLIGKNPYRYEYVSINSVRELVRLMDEIRKLNRLFSESRSFPKSVFSAFSEFDDVVSLRALKTLISVVGKQQLTEFRIPATEKVEHASLVLENPICGDNAAVLERENPLFESMVGKIAAMVRL</sequence>
<dbReference type="Pfam" id="PF12146">
    <property type="entry name" value="Hydrolase_4"/>
    <property type="match status" value="1"/>
</dbReference>
<gene>
    <name evidence="2" type="ORF">DGMP_30310</name>
</gene>
<keyword evidence="3" id="KW-1185">Reference proteome</keyword>
<feature type="domain" description="Serine aminopeptidase S33" evidence="1">
    <location>
        <begin position="46"/>
        <end position="252"/>
    </location>
</feature>
<name>A0A8D5FJ55_9BACT</name>
<evidence type="ECO:0000259" key="1">
    <source>
        <dbReference type="Pfam" id="PF12146"/>
    </source>
</evidence>
<organism evidence="2 3">
    <name type="scientific">Desulfomarina profundi</name>
    <dbReference type="NCBI Taxonomy" id="2772557"/>
    <lineage>
        <taxon>Bacteria</taxon>
        <taxon>Pseudomonadati</taxon>
        <taxon>Thermodesulfobacteriota</taxon>
        <taxon>Desulfobulbia</taxon>
        <taxon>Desulfobulbales</taxon>
        <taxon>Desulfobulbaceae</taxon>
        <taxon>Desulfomarina</taxon>
    </lineage>
</organism>
<protein>
    <recommendedName>
        <fullName evidence="1">Serine aminopeptidase S33 domain-containing protein</fullName>
    </recommendedName>
</protein>
<dbReference type="AlphaFoldDB" id="A0A8D5FJ55"/>
<dbReference type="KEGG" id="dbk:DGMP_30310"/>
<accession>A0A8D5FJ55</accession>
<dbReference type="Proteomes" id="UP000826725">
    <property type="component" value="Chromosome"/>
</dbReference>
<dbReference type="EMBL" id="AP024086">
    <property type="protein sequence ID" value="BCL62338.1"/>
    <property type="molecule type" value="Genomic_DNA"/>
</dbReference>
<evidence type="ECO:0000313" key="2">
    <source>
        <dbReference type="EMBL" id="BCL62338.1"/>
    </source>
</evidence>
<dbReference type="RefSeq" id="WP_228854705.1">
    <property type="nucleotide sequence ID" value="NZ_AP024086.1"/>
</dbReference>
<proteinExistence type="predicted"/>
<evidence type="ECO:0000313" key="3">
    <source>
        <dbReference type="Proteomes" id="UP000826725"/>
    </source>
</evidence>
<reference evidence="2" key="1">
    <citation type="submission" date="2020-09" db="EMBL/GenBank/DDBJ databases">
        <title>Desulfogranum mesoprofundum gen. nov., sp. nov., a novel mesophilic, sulfate-reducing chemolithoautotroph isolated from a deep-sea hydrothermal vent chimney in the Suiyo Seamount.</title>
        <authorList>
            <person name="Hashimoto Y."/>
            <person name="Nakagawa S."/>
        </authorList>
    </citation>
    <scope>NUCLEOTIDE SEQUENCE</scope>
    <source>
        <strain evidence="2">KT2</strain>
    </source>
</reference>
<dbReference type="InterPro" id="IPR022742">
    <property type="entry name" value="Hydrolase_4"/>
</dbReference>